<dbReference type="EMBL" id="BMAU01021379">
    <property type="protein sequence ID" value="GFY27488.1"/>
    <property type="molecule type" value="Genomic_DNA"/>
</dbReference>
<dbReference type="PANTHER" id="PTHR46060:SF1">
    <property type="entry name" value="MARINER MOS1 TRANSPOSASE-LIKE PROTEIN"/>
    <property type="match status" value="1"/>
</dbReference>
<proteinExistence type="predicted"/>
<keyword evidence="2" id="KW-1185">Reference proteome</keyword>
<reference evidence="1" key="1">
    <citation type="submission" date="2020-08" db="EMBL/GenBank/DDBJ databases">
        <title>Multicomponent nature underlies the extraordinary mechanical properties of spider dragline silk.</title>
        <authorList>
            <person name="Kono N."/>
            <person name="Nakamura H."/>
            <person name="Mori M."/>
            <person name="Yoshida Y."/>
            <person name="Ohtoshi R."/>
            <person name="Malay A.D."/>
            <person name="Moran D.A.P."/>
            <person name="Tomita M."/>
            <person name="Numata K."/>
            <person name="Arakawa K."/>
        </authorList>
    </citation>
    <scope>NUCLEOTIDE SEQUENCE</scope>
</reference>
<evidence type="ECO:0000313" key="2">
    <source>
        <dbReference type="Proteomes" id="UP000887159"/>
    </source>
</evidence>
<sequence length="102" mass="11722">MSTNKVMLTIFWVASGLLYTEFLTKGLTVNSDSPNMAPSDFWLFPKLKETLKGQRFSTEVNVQAAIQKWILSLPESFFMNGMKKLIERLNQCLYVCGDYVEK</sequence>
<gene>
    <name evidence="1" type="ORF">TNCV_2071081</name>
</gene>
<dbReference type="GO" id="GO:0003676">
    <property type="term" value="F:nucleic acid binding"/>
    <property type="evidence" value="ECO:0007669"/>
    <property type="project" value="InterPro"/>
</dbReference>
<name>A0A8X6W388_TRICX</name>
<organism evidence="1 2">
    <name type="scientific">Trichonephila clavipes</name>
    <name type="common">Golden silk orbweaver</name>
    <name type="synonym">Nephila clavipes</name>
    <dbReference type="NCBI Taxonomy" id="2585209"/>
    <lineage>
        <taxon>Eukaryota</taxon>
        <taxon>Metazoa</taxon>
        <taxon>Ecdysozoa</taxon>
        <taxon>Arthropoda</taxon>
        <taxon>Chelicerata</taxon>
        <taxon>Arachnida</taxon>
        <taxon>Araneae</taxon>
        <taxon>Araneomorphae</taxon>
        <taxon>Entelegynae</taxon>
        <taxon>Araneoidea</taxon>
        <taxon>Nephilidae</taxon>
        <taxon>Trichonephila</taxon>
    </lineage>
</organism>
<comment type="caution">
    <text evidence="1">The sequence shown here is derived from an EMBL/GenBank/DDBJ whole genome shotgun (WGS) entry which is preliminary data.</text>
</comment>
<dbReference type="Pfam" id="PF01359">
    <property type="entry name" value="Transposase_1"/>
    <property type="match status" value="1"/>
</dbReference>
<dbReference type="Gene3D" id="3.30.420.10">
    <property type="entry name" value="Ribonuclease H-like superfamily/Ribonuclease H"/>
    <property type="match status" value="1"/>
</dbReference>
<dbReference type="Proteomes" id="UP000887159">
    <property type="component" value="Unassembled WGS sequence"/>
</dbReference>
<dbReference type="InterPro" id="IPR052709">
    <property type="entry name" value="Transposase-MT_Hybrid"/>
</dbReference>
<protein>
    <submittedName>
        <fullName evidence="1">Uncharacterized protein</fullName>
    </submittedName>
</protein>
<evidence type="ECO:0000313" key="1">
    <source>
        <dbReference type="EMBL" id="GFY27488.1"/>
    </source>
</evidence>
<dbReference type="InterPro" id="IPR036397">
    <property type="entry name" value="RNaseH_sf"/>
</dbReference>
<dbReference type="InterPro" id="IPR001888">
    <property type="entry name" value="Transposase_1"/>
</dbReference>
<dbReference type="PANTHER" id="PTHR46060">
    <property type="entry name" value="MARINER MOS1 TRANSPOSASE-LIKE PROTEIN"/>
    <property type="match status" value="1"/>
</dbReference>
<dbReference type="AlphaFoldDB" id="A0A8X6W388"/>
<accession>A0A8X6W388</accession>